<dbReference type="EMBL" id="JANJYI010000008">
    <property type="protein sequence ID" value="KAK2640250.1"/>
    <property type="molecule type" value="Genomic_DNA"/>
</dbReference>
<keyword evidence="2" id="KW-1185">Reference proteome</keyword>
<protein>
    <submittedName>
        <fullName evidence="1">Uncharacterized protein</fullName>
    </submittedName>
</protein>
<organism evidence="1 2">
    <name type="scientific">Dipteronia dyeriana</name>
    <dbReference type="NCBI Taxonomy" id="168575"/>
    <lineage>
        <taxon>Eukaryota</taxon>
        <taxon>Viridiplantae</taxon>
        <taxon>Streptophyta</taxon>
        <taxon>Embryophyta</taxon>
        <taxon>Tracheophyta</taxon>
        <taxon>Spermatophyta</taxon>
        <taxon>Magnoliopsida</taxon>
        <taxon>eudicotyledons</taxon>
        <taxon>Gunneridae</taxon>
        <taxon>Pentapetalae</taxon>
        <taxon>rosids</taxon>
        <taxon>malvids</taxon>
        <taxon>Sapindales</taxon>
        <taxon>Sapindaceae</taxon>
        <taxon>Hippocastanoideae</taxon>
        <taxon>Acereae</taxon>
        <taxon>Dipteronia</taxon>
    </lineage>
</organism>
<dbReference type="Proteomes" id="UP001280121">
    <property type="component" value="Unassembled WGS sequence"/>
</dbReference>
<dbReference type="SUPFAM" id="SSF48403">
    <property type="entry name" value="Ankyrin repeat"/>
    <property type="match status" value="1"/>
</dbReference>
<accession>A0AAD9TQ87</accession>
<comment type="caution">
    <text evidence="1">The sequence shown here is derived from an EMBL/GenBank/DDBJ whole genome shotgun (WGS) entry which is preliminary data.</text>
</comment>
<proteinExistence type="predicted"/>
<dbReference type="Pfam" id="PF12796">
    <property type="entry name" value="Ank_2"/>
    <property type="match status" value="1"/>
</dbReference>
<dbReference type="InterPro" id="IPR002110">
    <property type="entry name" value="Ankyrin_rpt"/>
</dbReference>
<evidence type="ECO:0000313" key="2">
    <source>
        <dbReference type="Proteomes" id="UP001280121"/>
    </source>
</evidence>
<dbReference type="PANTHER" id="PTHR47303:SF1">
    <property type="entry name" value="NF-KAPPA-B INHIBITOR BETA"/>
    <property type="match status" value="1"/>
</dbReference>
<evidence type="ECO:0000313" key="1">
    <source>
        <dbReference type="EMBL" id="KAK2640250.1"/>
    </source>
</evidence>
<dbReference type="PANTHER" id="PTHR47303">
    <property type="match status" value="1"/>
</dbReference>
<gene>
    <name evidence="1" type="ORF">Ddye_028045</name>
</gene>
<dbReference type="InterPro" id="IPR036770">
    <property type="entry name" value="Ankyrin_rpt-contain_sf"/>
</dbReference>
<dbReference type="SMART" id="SM00248">
    <property type="entry name" value="ANK"/>
    <property type="match status" value="2"/>
</dbReference>
<dbReference type="AlphaFoldDB" id="A0AAD9TQ87"/>
<name>A0AAD9TQ87_9ROSI</name>
<dbReference type="Gene3D" id="1.25.40.20">
    <property type="entry name" value="Ankyrin repeat-containing domain"/>
    <property type="match status" value="1"/>
</dbReference>
<reference evidence="1" key="1">
    <citation type="journal article" date="2023" name="Plant J.">
        <title>Genome sequences and population genomics provide insights into the demographic history, inbreeding, and mutation load of two 'living fossil' tree species of Dipteronia.</title>
        <authorList>
            <person name="Feng Y."/>
            <person name="Comes H.P."/>
            <person name="Chen J."/>
            <person name="Zhu S."/>
            <person name="Lu R."/>
            <person name="Zhang X."/>
            <person name="Li P."/>
            <person name="Qiu J."/>
            <person name="Olsen K.M."/>
            <person name="Qiu Y."/>
        </authorList>
    </citation>
    <scope>NUCLEOTIDE SEQUENCE</scope>
    <source>
        <strain evidence="1">KIB01</strain>
    </source>
</reference>
<sequence>MKILGHVRKYMKEGGAPLVRRAKGARAFLYPVDEKVKKRHGTIYAAAVKGDWGKVEEIYKNFPDDVRAKLESSYLGDTALHVVAAVGRNEFVKQLVSKYLKDEDLEMKNEKGNTAFCLAAMTGNMELVRFIYVSKENGITIDP</sequence>